<evidence type="ECO:0000256" key="4">
    <source>
        <dbReference type="ARBA" id="ARBA00022519"/>
    </source>
</evidence>
<dbReference type="Pfam" id="PF07690">
    <property type="entry name" value="MFS_1"/>
    <property type="match status" value="1"/>
</dbReference>
<dbReference type="InterPro" id="IPR011701">
    <property type="entry name" value="MFS"/>
</dbReference>
<comment type="subcellular location">
    <subcellularLocation>
        <location evidence="1">Cell inner membrane</location>
        <topology evidence="1">Multi-pass membrane protein</topology>
    </subcellularLocation>
</comment>
<evidence type="ECO:0000256" key="6">
    <source>
        <dbReference type="ARBA" id="ARBA00022989"/>
    </source>
</evidence>
<feature type="non-terminal residue" evidence="10">
    <location>
        <position position="146"/>
    </location>
</feature>
<dbReference type="PANTHER" id="PTHR42718">
    <property type="entry name" value="MAJOR FACILITATOR SUPERFAMILY MULTIDRUG TRANSPORTER MFSC"/>
    <property type="match status" value="1"/>
</dbReference>
<keyword evidence="2" id="KW-0813">Transport</keyword>
<reference evidence="10" key="1">
    <citation type="journal article" date="2018" name="Genome Biol.">
        <title>SKESA: strategic k-mer extension for scrupulous assemblies.</title>
        <authorList>
            <person name="Souvorov A."/>
            <person name="Agarwala R."/>
            <person name="Lipman D.J."/>
        </authorList>
    </citation>
    <scope>NUCLEOTIDE SEQUENCE</scope>
    <source>
        <strain evidence="10">P125109</strain>
    </source>
</reference>
<protein>
    <submittedName>
        <fullName evidence="10">MFS transporter</fullName>
    </submittedName>
</protein>
<feature type="transmembrane region" description="Helical" evidence="8">
    <location>
        <begin position="74"/>
        <end position="100"/>
    </location>
</feature>
<comment type="caution">
    <text evidence="10">The sequence shown here is derived from an EMBL/GenBank/DDBJ whole genome shotgun (WGS) entry which is preliminary data.</text>
</comment>
<evidence type="ECO:0000256" key="5">
    <source>
        <dbReference type="ARBA" id="ARBA00022692"/>
    </source>
</evidence>
<evidence type="ECO:0000256" key="3">
    <source>
        <dbReference type="ARBA" id="ARBA00022475"/>
    </source>
</evidence>
<proteinExistence type="predicted"/>
<keyword evidence="4" id="KW-0997">Cell inner membrane</keyword>
<keyword evidence="5 8" id="KW-0812">Transmembrane</keyword>
<dbReference type="InterPro" id="IPR036259">
    <property type="entry name" value="MFS_trans_sf"/>
</dbReference>
<accession>A0A724WMM2</accession>
<dbReference type="SUPFAM" id="SSF103473">
    <property type="entry name" value="MFS general substrate transporter"/>
    <property type="match status" value="1"/>
</dbReference>
<feature type="domain" description="Major facilitator superfamily (MFS) profile" evidence="9">
    <location>
        <begin position="74"/>
        <end position="146"/>
    </location>
</feature>
<evidence type="ECO:0000313" key="10">
    <source>
        <dbReference type="EMBL" id="HAE0521472.1"/>
    </source>
</evidence>
<dbReference type="Gene3D" id="1.20.1250.20">
    <property type="entry name" value="MFS general substrate transporter like domains"/>
    <property type="match status" value="1"/>
</dbReference>
<keyword evidence="7 8" id="KW-0472">Membrane</keyword>
<dbReference type="GO" id="GO:0005886">
    <property type="term" value="C:plasma membrane"/>
    <property type="evidence" value="ECO:0007669"/>
    <property type="project" value="UniProtKB-SubCell"/>
</dbReference>
<name>A0A724WMM2_SALEP</name>
<feature type="transmembrane region" description="Helical" evidence="8">
    <location>
        <begin position="6"/>
        <end position="24"/>
    </location>
</feature>
<evidence type="ECO:0000256" key="8">
    <source>
        <dbReference type="SAM" id="Phobius"/>
    </source>
</evidence>
<gene>
    <name evidence="10" type="ORF">G2720_27145</name>
</gene>
<dbReference type="PROSITE" id="PS50850">
    <property type="entry name" value="MFS"/>
    <property type="match status" value="1"/>
</dbReference>
<dbReference type="InterPro" id="IPR020846">
    <property type="entry name" value="MFS_dom"/>
</dbReference>
<evidence type="ECO:0000259" key="9">
    <source>
        <dbReference type="PROSITE" id="PS50850"/>
    </source>
</evidence>
<reference evidence="10" key="2">
    <citation type="submission" date="2019-01" db="EMBL/GenBank/DDBJ databases">
        <authorList>
            <consortium name="NCBI Pathogen Detection Project"/>
        </authorList>
    </citation>
    <scope>NUCLEOTIDE SEQUENCE</scope>
    <source>
        <strain evidence="10">P125109</strain>
    </source>
</reference>
<keyword evidence="6 8" id="KW-1133">Transmembrane helix</keyword>
<dbReference type="PANTHER" id="PTHR42718:SF9">
    <property type="entry name" value="MAJOR FACILITATOR SUPERFAMILY MULTIDRUG TRANSPORTER MFSC"/>
    <property type="match status" value="1"/>
</dbReference>
<dbReference type="GO" id="GO:0022857">
    <property type="term" value="F:transmembrane transporter activity"/>
    <property type="evidence" value="ECO:0007669"/>
    <property type="project" value="InterPro"/>
</dbReference>
<dbReference type="EMBL" id="DAAQRD010000229">
    <property type="protein sequence ID" value="HAE0521472.1"/>
    <property type="molecule type" value="Genomic_DNA"/>
</dbReference>
<sequence>MSTTFLFGYSAFTILIIIGVNWIARRNRQSDIALATDGPTLEESLETEPTMTVTSPVAAPSKQVSTENVSIPKVLTVLLIGMFIAILNQTLINVALPVLINDFNVSTSTAQWLTTGFMLVNGILIPISAFLMRSYTFRQLFLASMT</sequence>
<evidence type="ECO:0000256" key="1">
    <source>
        <dbReference type="ARBA" id="ARBA00004429"/>
    </source>
</evidence>
<evidence type="ECO:0000256" key="7">
    <source>
        <dbReference type="ARBA" id="ARBA00023136"/>
    </source>
</evidence>
<evidence type="ECO:0000256" key="2">
    <source>
        <dbReference type="ARBA" id="ARBA00022448"/>
    </source>
</evidence>
<keyword evidence="3" id="KW-1003">Cell membrane</keyword>
<dbReference type="AlphaFoldDB" id="A0A724WMM2"/>
<organism evidence="10">
    <name type="scientific">Salmonella enteritidis PT4 (strain P125109)</name>
    <dbReference type="NCBI Taxonomy" id="550537"/>
    <lineage>
        <taxon>Bacteria</taxon>
        <taxon>Pseudomonadati</taxon>
        <taxon>Pseudomonadota</taxon>
        <taxon>Gammaproteobacteria</taxon>
        <taxon>Enterobacterales</taxon>
        <taxon>Enterobacteriaceae</taxon>
        <taxon>Salmonella</taxon>
    </lineage>
</organism>
<feature type="transmembrane region" description="Helical" evidence="8">
    <location>
        <begin position="112"/>
        <end position="132"/>
    </location>
</feature>